<sequence length="108" mass="12795">MKLKNKANKVQFNTAHELLNNPHLNPKTSKDINIKNAISFYQNKSRVQNTEKATKNWLEAFEKFRKDMNESYPQDEQHTSNDQKQAKKWLELHKLFANLYKLFTNSIG</sequence>
<gene>
    <name evidence="1" type="ORF">RhiirC2_857615</name>
</gene>
<protein>
    <submittedName>
        <fullName evidence="1">Uncharacterized protein</fullName>
    </submittedName>
</protein>
<dbReference type="EMBL" id="LLXL01003370">
    <property type="protein sequence ID" value="PKK58805.1"/>
    <property type="molecule type" value="Genomic_DNA"/>
</dbReference>
<name>A0A2N1MB04_9GLOM</name>
<evidence type="ECO:0000313" key="1">
    <source>
        <dbReference type="EMBL" id="PKK58805.1"/>
    </source>
</evidence>
<comment type="caution">
    <text evidence="1">The sequence shown here is derived from an EMBL/GenBank/DDBJ whole genome shotgun (WGS) entry which is preliminary data.</text>
</comment>
<reference evidence="1 2" key="2">
    <citation type="submission" date="2017-10" db="EMBL/GenBank/DDBJ databases">
        <title>Extensive intraspecific genome diversity in a model arbuscular mycorrhizal fungus.</title>
        <authorList>
            <person name="Chen E.C.H."/>
            <person name="Morin E."/>
            <person name="Baudet D."/>
            <person name="Noel J."/>
            <person name="Ndikumana S."/>
            <person name="Charron P."/>
            <person name="St-Onge C."/>
            <person name="Giorgi J."/>
            <person name="Grigoriev I.V."/>
            <person name="Roux C."/>
            <person name="Martin F.M."/>
            <person name="Corradi N."/>
        </authorList>
    </citation>
    <scope>NUCLEOTIDE SEQUENCE [LARGE SCALE GENOMIC DNA]</scope>
    <source>
        <strain evidence="1 2">C2</strain>
    </source>
</reference>
<dbReference type="AlphaFoldDB" id="A0A2N1MB04"/>
<proteinExistence type="predicted"/>
<organism evidence="1 2">
    <name type="scientific">Rhizophagus irregularis</name>
    <dbReference type="NCBI Taxonomy" id="588596"/>
    <lineage>
        <taxon>Eukaryota</taxon>
        <taxon>Fungi</taxon>
        <taxon>Fungi incertae sedis</taxon>
        <taxon>Mucoromycota</taxon>
        <taxon>Glomeromycotina</taxon>
        <taxon>Glomeromycetes</taxon>
        <taxon>Glomerales</taxon>
        <taxon>Glomeraceae</taxon>
        <taxon>Rhizophagus</taxon>
    </lineage>
</organism>
<dbReference type="VEuPathDB" id="FungiDB:FUN_001374"/>
<reference evidence="1 2" key="1">
    <citation type="submission" date="2016-04" db="EMBL/GenBank/DDBJ databases">
        <title>Genome analyses suggest a sexual origin of heterokaryosis in a supposedly ancient asexual fungus.</title>
        <authorList>
            <person name="Ropars J."/>
            <person name="Sedzielewska K."/>
            <person name="Noel J."/>
            <person name="Charron P."/>
            <person name="Farinelli L."/>
            <person name="Marton T."/>
            <person name="Kruger M."/>
            <person name="Pelin A."/>
            <person name="Brachmann A."/>
            <person name="Corradi N."/>
        </authorList>
    </citation>
    <scope>NUCLEOTIDE SEQUENCE [LARGE SCALE GENOMIC DNA]</scope>
    <source>
        <strain evidence="1 2">C2</strain>
    </source>
</reference>
<evidence type="ECO:0000313" key="2">
    <source>
        <dbReference type="Proteomes" id="UP000233469"/>
    </source>
</evidence>
<accession>A0A2N1MB04</accession>
<dbReference type="Proteomes" id="UP000233469">
    <property type="component" value="Unassembled WGS sequence"/>
</dbReference>